<dbReference type="InterPro" id="IPR011053">
    <property type="entry name" value="Single_hybrid_motif"/>
</dbReference>
<comment type="subunit">
    <text evidence="3">The glycine cleavage system is composed of four proteins: P, T, L and H.</text>
</comment>
<dbReference type="GO" id="GO:0019464">
    <property type="term" value="P:glycine decarboxylation via glycine cleavage system"/>
    <property type="evidence" value="ECO:0007669"/>
    <property type="project" value="UniProtKB-UniRule"/>
</dbReference>
<feature type="domain" description="Lipoyl-binding" evidence="5">
    <location>
        <begin position="23"/>
        <end position="105"/>
    </location>
</feature>
<dbReference type="PANTHER" id="PTHR11715">
    <property type="entry name" value="GLYCINE CLEAVAGE SYSTEM H PROTEIN"/>
    <property type="match status" value="1"/>
</dbReference>
<dbReference type="GO" id="GO:0005960">
    <property type="term" value="C:glycine cleavage complex"/>
    <property type="evidence" value="ECO:0007669"/>
    <property type="project" value="InterPro"/>
</dbReference>
<evidence type="ECO:0000313" key="6">
    <source>
        <dbReference type="EMBL" id="ADI19073.1"/>
    </source>
</evidence>
<name>E0XXD2_9DELT</name>
<dbReference type="InterPro" id="IPR000089">
    <property type="entry name" value="Biotin_lipoyl"/>
</dbReference>
<dbReference type="CDD" id="cd06848">
    <property type="entry name" value="GCS_H"/>
    <property type="match status" value="1"/>
</dbReference>
<dbReference type="PROSITE" id="PS00189">
    <property type="entry name" value="LIPOYL"/>
    <property type="match status" value="1"/>
</dbReference>
<organism evidence="6">
    <name type="scientific">uncultured delta proteobacterium HF0070_15B21</name>
    <dbReference type="NCBI Taxonomy" id="710825"/>
    <lineage>
        <taxon>Bacteria</taxon>
        <taxon>Deltaproteobacteria</taxon>
        <taxon>environmental samples</taxon>
    </lineage>
</organism>
<reference evidence="6" key="1">
    <citation type="journal article" date="2011" name="Environ. Microbiol.">
        <title>Time-series analyses of Monterey Bay coastal microbial picoplankton using a 'genome proxy' microarray.</title>
        <authorList>
            <person name="Rich V.I."/>
            <person name="Pham V.D."/>
            <person name="Eppley J."/>
            <person name="Shi Y."/>
            <person name="DeLong E.F."/>
        </authorList>
    </citation>
    <scope>NUCLEOTIDE SEQUENCE</scope>
</reference>
<accession>E0XXD2</accession>
<dbReference type="EMBL" id="GU474909">
    <property type="protein sequence ID" value="ADI19073.1"/>
    <property type="molecule type" value="Genomic_DNA"/>
</dbReference>
<dbReference type="PROSITE" id="PS50968">
    <property type="entry name" value="BIOTINYL_LIPOYL"/>
    <property type="match status" value="1"/>
</dbReference>
<dbReference type="Gene3D" id="2.40.50.100">
    <property type="match status" value="1"/>
</dbReference>
<dbReference type="NCBIfam" id="NF002270">
    <property type="entry name" value="PRK01202.1"/>
    <property type="match status" value="1"/>
</dbReference>
<feature type="modified residue" description="N6-lipoyllysine" evidence="3 4">
    <location>
        <position position="64"/>
    </location>
</feature>
<comment type="similarity">
    <text evidence="1 3">Belongs to the GcvH family.</text>
</comment>
<evidence type="ECO:0000259" key="5">
    <source>
        <dbReference type="PROSITE" id="PS50968"/>
    </source>
</evidence>
<dbReference type="InterPro" id="IPR033753">
    <property type="entry name" value="GCV_H/Fam206"/>
</dbReference>
<evidence type="ECO:0000256" key="3">
    <source>
        <dbReference type="HAMAP-Rule" id="MF_00272"/>
    </source>
</evidence>
<dbReference type="GO" id="GO:0005829">
    <property type="term" value="C:cytosol"/>
    <property type="evidence" value="ECO:0007669"/>
    <property type="project" value="TreeGrafter"/>
</dbReference>
<evidence type="ECO:0000256" key="4">
    <source>
        <dbReference type="PIRSR" id="PIRSR617453-50"/>
    </source>
</evidence>
<dbReference type="PANTHER" id="PTHR11715:SF3">
    <property type="entry name" value="GLYCINE CLEAVAGE SYSTEM H PROTEIN-RELATED"/>
    <property type="match status" value="1"/>
</dbReference>
<gene>
    <name evidence="3" type="primary">gcvH</name>
</gene>
<keyword evidence="2 3" id="KW-0450">Lipoyl</keyword>
<dbReference type="Pfam" id="PF01597">
    <property type="entry name" value="GCV_H"/>
    <property type="match status" value="1"/>
</dbReference>
<comment type="function">
    <text evidence="3">The glycine cleavage system catalyzes the degradation of glycine. The H protein shuttles the methylamine group of glycine from the P protein to the T protein.</text>
</comment>
<dbReference type="InterPro" id="IPR002930">
    <property type="entry name" value="GCV_H"/>
</dbReference>
<comment type="cofactor">
    <cofactor evidence="3">
        <name>(R)-lipoate</name>
        <dbReference type="ChEBI" id="CHEBI:83088"/>
    </cofactor>
    <text evidence="3">Binds 1 lipoyl cofactor covalently.</text>
</comment>
<dbReference type="NCBIfam" id="TIGR00527">
    <property type="entry name" value="gcvH"/>
    <property type="match status" value="1"/>
</dbReference>
<evidence type="ECO:0000256" key="1">
    <source>
        <dbReference type="ARBA" id="ARBA00009249"/>
    </source>
</evidence>
<sequence length="125" mass="14196">MSEIPEDLLYTPEHEWIRVDGNRAEVGITHHAQSELGDIVYVELPTLDDEIDTGDEFGTIESVKAVSPLYMPVSGRVVEVNSELKDHPELVNEDCYDEGWLVRIEIINPEDKDELMDPAAYKEIL</sequence>
<dbReference type="InterPro" id="IPR003016">
    <property type="entry name" value="2-oxoA_DH_lipoyl-BS"/>
</dbReference>
<proteinExistence type="inferred from homology"/>
<evidence type="ECO:0000256" key="2">
    <source>
        <dbReference type="ARBA" id="ARBA00022823"/>
    </source>
</evidence>
<dbReference type="InterPro" id="IPR017453">
    <property type="entry name" value="GCV_H_sub"/>
</dbReference>
<protein>
    <recommendedName>
        <fullName evidence="3">Glycine cleavage system H protein</fullName>
    </recommendedName>
</protein>
<dbReference type="HAMAP" id="MF_00272">
    <property type="entry name" value="GcvH"/>
    <property type="match status" value="1"/>
</dbReference>
<dbReference type="GO" id="GO:0009249">
    <property type="term" value="P:protein lipoylation"/>
    <property type="evidence" value="ECO:0007669"/>
    <property type="project" value="TreeGrafter"/>
</dbReference>
<dbReference type="AlphaFoldDB" id="E0XXD2"/>
<dbReference type="SUPFAM" id="SSF51230">
    <property type="entry name" value="Single hybrid motif"/>
    <property type="match status" value="1"/>
</dbReference>